<dbReference type="Pfam" id="PF03385">
    <property type="entry name" value="STELLO"/>
    <property type="match status" value="1"/>
</dbReference>
<name>A0A814K6E7_9BILA</name>
<gene>
    <name evidence="3" type="ORF">OKA104_LOCUS183</name>
    <name evidence="2" type="ORF">VCS650_LOCUS17090</name>
</gene>
<dbReference type="PANTHER" id="PTHR31362">
    <property type="entry name" value="GLYCOSYLTRANSFERASE STELLO1-RELATED"/>
    <property type="match status" value="1"/>
</dbReference>
<keyword evidence="1" id="KW-0472">Membrane</keyword>
<reference evidence="2" key="1">
    <citation type="submission" date="2021-02" db="EMBL/GenBank/DDBJ databases">
        <authorList>
            <person name="Nowell W R."/>
        </authorList>
    </citation>
    <scope>NUCLEOTIDE SEQUENCE</scope>
</reference>
<dbReference type="EMBL" id="CAJOAY010000003">
    <property type="protein sequence ID" value="CAF3478617.1"/>
    <property type="molecule type" value="Genomic_DNA"/>
</dbReference>
<accession>A0A814K6E7</accession>
<dbReference type="AlphaFoldDB" id="A0A814K6E7"/>
<proteinExistence type="predicted"/>
<dbReference type="Proteomes" id="UP000663881">
    <property type="component" value="Unassembled WGS sequence"/>
</dbReference>
<dbReference type="Proteomes" id="UP000663891">
    <property type="component" value="Unassembled WGS sequence"/>
</dbReference>
<dbReference type="OrthoDB" id="408493at2759"/>
<evidence type="ECO:0000313" key="2">
    <source>
        <dbReference type="EMBL" id="CAF1045159.1"/>
    </source>
</evidence>
<dbReference type="PANTHER" id="PTHR31362:SF0">
    <property type="entry name" value="EXOSTOSIN DOMAIN-CONTAINING PROTEIN-RELATED"/>
    <property type="match status" value="1"/>
</dbReference>
<sequence>MSNLQSKFTSFFDKRIFCFIVVVIILAAISICNTLIKQINIQILTTKDYSKPPPLPDWSSIAVKSFHKVFVETDDSRLFNTSFTQSNQSLSPLSVDTAYSLRWIVVTSINYPTKTINKLSKLKDWALVLVADISTPKDWSHPNCVFLSIESQKRLLLEIHDTIPYRHYGRKIIGYIYAIRHGAKIIYETDDDNELISGIEEQVLTFQEISTSNKAYFLPATPQEMNTFNSKPFFGRAIFGTSTNANTTTNLTMEEQITVNPYHYFGQPNIWPRGYPLRLVGDNISISISLSTVRPLIQQGLANGDPDLDAIFRLTQSDRHQKIDIQFQEKPPVAVSHGLLVPFNSQNTLFHYDAFWALWLPVTTTFRVCDIWRGYFVQRLLWELTPQATLTFHSPSVLQLRNPHNYIRDFEEELQLYTQTEQLIIFLRKWTCSRGGSHLSGVRDCNLFFNKIYFLAVDMVEANFWKMKDAWLCVNFLIDLIKHGYRYDLKYQIPIIKPKATNQQNNSISQQNYTVSSKNIPSTRVAVCVSGQVRTLNMVISSTLPVMTVDRAVYRPKVAWRKFRSGKHTTAMNIQSLLFDQLPAFDVFMFVSTKEKHHREPHVNDTRICESLRPRSSSNRLFCSVVKEMDITNPSTNVTALNSYTYAQSQELRQGLLQQLNGLQQCNAMRKEYSRKSGIQYTHWIRLRPDSIFFEPFPNITSIRFVDETTKQPRIVYATKKKCCCGNEDWFGVGAIETMDAYFDRINLLHTYKNRNIWSAEVFAIDVLTETLKAQLLDNDPRIQVCIYKPKDRRYTGEP</sequence>
<protein>
    <submittedName>
        <fullName evidence="2">Uncharacterized protein</fullName>
    </submittedName>
</protein>
<dbReference type="InterPro" id="IPR005049">
    <property type="entry name" value="STL-like"/>
</dbReference>
<evidence type="ECO:0000313" key="4">
    <source>
        <dbReference type="Proteomes" id="UP000663891"/>
    </source>
</evidence>
<evidence type="ECO:0000313" key="3">
    <source>
        <dbReference type="EMBL" id="CAF3478617.1"/>
    </source>
</evidence>
<feature type="transmembrane region" description="Helical" evidence="1">
    <location>
        <begin position="16"/>
        <end position="36"/>
    </location>
</feature>
<evidence type="ECO:0000256" key="1">
    <source>
        <dbReference type="SAM" id="Phobius"/>
    </source>
</evidence>
<organism evidence="2 4">
    <name type="scientific">Adineta steineri</name>
    <dbReference type="NCBI Taxonomy" id="433720"/>
    <lineage>
        <taxon>Eukaryota</taxon>
        <taxon>Metazoa</taxon>
        <taxon>Spiralia</taxon>
        <taxon>Gnathifera</taxon>
        <taxon>Rotifera</taxon>
        <taxon>Eurotatoria</taxon>
        <taxon>Bdelloidea</taxon>
        <taxon>Adinetida</taxon>
        <taxon>Adinetidae</taxon>
        <taxon>Adineta</taxon>
    </lineage>
</organism>
<keyword evidence="1" id="KW-0812">Transmembrane</keyword>
<dbReference type="EMBL" id="CAJNON010000156">
    <property type="protein sequence ID" value="CAF1045159.1"/>
    <property type="molecule type" value="Genomic_DNA"/>
</dbReference>
<keyword evidence="1" id="KW-1133">Transmembrane helix</keyword>
<comment type="caution">
    <text evidence="2">The sequence shown here is derived from an EMBL/GenBank/DDBJ whole genome shotgun (WGS) entry which is preliminary data.</text>
</comment>